<dbReference type="PROSITE" id="PS50943">
    <property type="entry name" value="HTH_CROC1"/>
    <property type="match status" value="1"/>
</dbReference>
<dbReference type="Gene3D" id="3.30.450.180">
    <property type="match status" value="1"/>
</dbReference>
<dbReference type="RefSeq" id="WP_133882894.1">
    <property type="nucleotide sequence ID" value="NZ_MWIN01000007.1"/>
</dbReference>
<name>A0A4S3K784_9GAMM</name>
<evidence type="ECO:0000259" key="1">
    <source>
        <dbReference type="PROSITE" id="PS50943"/>
    </source>
</evidence>
<dbReference type="GO" id="GO:0003677">
    <property type="term" value="F:DNA binding"/>
    <property type="evidence" value="ECO:0007669"/>
    <property type="project" value="InterPro"/>
</dbReference>
<dbReference type="PANTHER" id="PTHR35010:SF4">
    <property type="entry name" value="BLL5781 PROTEIN"/>
    <property type="match status" value="1"/>
</dbReference>
<organism evidence="2 3">
    <name type="scientific">Panacagrimonas perspica</name>
    <dbReference type="NCBI Taxonomy" id="381431"/>
    <lineage>
        <taxon>Bacteria</taxon>
        <taxon>Pseudomonadati</taxon>
        <taxon>Pseudomonadota</taxon>
        <taxon>Gammaproteobacteria</taxon>
        <taxon>Nevskiales</taxon>
        <taxon>Nevskiaceae</taxon>
        <taxon>Panacagrimonas</taxon>
    </lineage>
</organism>
<dbReference type="InterPro" id="IPR001387">
    <property type="entry name" value="Cro/C1-type_HTH"/>
</dbReference>
<accession>A0A4S3K784</accession>
<proteinExistence type="predicted"/>
<dbReference type="Pfam" id="PF17765">
    <property type="entry name" value="MLTR_LBD"/>
    <property type="match status" value="1"/>
</dbReference>
<evidence type="ECO:0000313" key="3">
    <source>
        <dbReference type="Proteomes" id="UP000295341"/>
    </source>
</evidence>
<sequence length="272" mass="30116">MSTQTDSATGPEPFGRLLRDCRRGRRLSQLDLALNAEVSQRHLSFLESGRAKPSREMVVQLAEALDLPLETRNRLLAAAGFAGLYPRRRLDAEAMAPVRMALERMLAVHEPFPAMVVDRAWNLVMYNRGLPKLFEVLGGMEAMAARVGGSNMLRVTLHPEGLRPYIANFDEIAAHLLTRSAHEALEFPALDEILKEVLRYPGLPSRGRNVDWSTPMLPVLPTRLSVGGVELSLITTLTSFGTPQDITTDELRIENLFPADAASEALLRKLLA</sequence>
<dbReference type="AlphaFoldDB" id="A0A4S3K784"/>
<dbReference type="EMBL" id="SOBT01000010">
    <property type="protein sequence ID" value="TDU26718.1"/>
    <property type="molecule type" value="Genomic_DNA"/>
</dbReference>
<dbReference type="PANTHER" id="PTHR35010">
    <property type="entry name" value="BLL4672 PROTEIN-RELATED"/>
    <property type="match status" value="1"/>
</dbReference>
<reference evidence="2 3" key="1">
    <citation type="submission" date="2019-03" db="EMBL/GenBank/DDBJ databases">
        <title>Genomic Encyclopedia of Type Strains, Phase IV (KMG-IV): sequencing the most valuable type-strain genomes for metagenomic binning, comparative biology and taxonomic classification.</title>
        <authorList>
            <person name="Goeker M."/>
        </authorList>
    </citation>
    <scope>NUCLEOTIDE SEQUENCE [LARGE SCALE GENOMIC DNA]</scope>
    <source>
        <strain evidence="2 3">DSM 26377</strain>
    </source>
</reference>
<dbReference type="Gene3D" id="1.10.260.40">
    <property type="entry name" value="lambda repressor-like DNA-binding domains"/>
    <property type="match status" value="1"/>
</dbReference>
<dbReference type="CDD" id="cd00093">
    <property type="entry name" value="HTH_XRE"/>
    <property type="match status" value="1"/>
</dbReference>
<dbReference type="InterPro" id="IPR010982">
    <property type="entry name" value="Lambda_DNA-bd_dom_sf"/>
</dbReference>
<dbReference type="InterPro" id="IPR041413">
    <property type="entry name" value="MLTR_LBD"/>
</dbReference>
<protein>
    <submittedName>
        <fullName evidence="2">Transcriptional regulator with XRE-family HTH domain</fullName>
    </submittedName>
</protein>
<keyword evidence="3" id="KW-1185">Reference proteome</keyword>
<comment type="caution">
    <text evidence="2">The sequence shown here is derived from an EMBL/GenBank/DDBJ whole genome shotgun (WGS) entry which is preliminary data.</text>
</comment>
<dbReference type="Pfam" id="PF13560">
    <property type="entry name" value="HTH_31"/>
    <property type="match status" value="1"/>
</dbReference>
<dbReference type="SMART" id="SM00530">
    <property type="entry name" value="HTH_XRE"/>
    <property type="match status" value="1"/>
</dbReference>
<dbReference type="SUPFAM" id="SSF47413">
    <property type="entry name" value="lambda repressor-like DNA-binding domains"/>
    <property type="match status" value="1"/>
</dbReference>
<evidence type="ECO:0000313" key="2">
    <source>
        <dbReference type="EMBL" id="TDU26718.1"/>
    </source>
</evidence>
<feature type="domain" description="HTH cro/C1-type" evidence="1">
    <location>
        <begin position="18"/>
        <end position="72"/>
    </location>
</feature>
<dbReference type="OrthoDB" id="2959414at2"/>
<gene>
    <name evidence="2" type="ORF">DFR24_3748</name>
</gene>
<dbReference type="Proteomes" id="UP000295341">
    <property type="component" value="Unassembled WGS sequence"/>
</dbReference>